<dbReference type="InterPro" id="IPR001977">
    <property type="entry name" value="Depp_CoAkinase"/>
</dbReference>
<comment type="function">
    <text evidence="3">Catalyzes the phosphorylation of the 3'-hydroxyl group of dephosphocoenzyme A to form coenzyme A.</text>
</comment>
<dbReference type="EC" id="2.7.1.24" evidence="3 4"/>
<dbReference type="Gene3D" id="3.40.50.300">
    <property type="entry name" value="P-loop containing nucleotide triphosphate hydrolases"/>
    <property type="match status" value="1"/>
</dbReference>
<keyword evidence="3" id="KW-0173">Coenzyme A biosynthesis</keyword>
<comment type="pathway">
    <text evidence="3">Cofactor biosynthesis; coenzyme A biosynthesis; CoA from (R)-pantothenate: step 5/5.</text>
</comment>
<keyword evidence="3 5" id="KW-0418">Kinase</keyword>
<protein>
    <recommendedName>
        <fullName evidence="3 4">Dephospho-CoA kinase</fullName>
        <ecNumber evidence="3 4">2.7.1.24</ecNumber>
    </recommendedName>
    <alternativeName>
        <fullName evidence="3">Dephosphocoenzyme A kinase</fullName>
    </alternativeName>
</protein>
<dbReference type="GO" id="GO:0004140">
    <property type="term" value="F:dephospho-CoA kinase activity"/>
    <property type="evidence" value="ECO:0007669"/>
    <property type="project" value="UniProtKB-UniRule"/>
</dbReference>
<dbReference type="HAMAP" id="MF_00376">
    <property type="entry name" value="Dephospho_CoA_kinase"/>
    <property type="match status" value="1"/>
</dbReference>
<dbReference type="PANTHER" id="PTHR10695">
    <property type="entry name" value="DEPHOSPHO-COA KINASE-RELATED"/>
    <property type="match status" value="1"/>
</dbReference>
<proteinExistence type="inferred from homology"/>
<dbReference type="NCBIfam" id="TIGR00152">
    <property type="entry name" value="dephospho-CoA kinase"/>
    <property type="match status" value="1"/>
</dbReference>
<dbReference type="PROSITE" id="PS51219">
    <property type="entry name" value="DPCK"/>
    <property type="match status" value="1"/>
</dbReference>
<keyword evidence="3 5" id="KW-0808">Transferase</keyword>
<dbReference type="GO" id="GO:0015937">
    <property type="term" value="P:coenzyme A biosynthetic process"/>
    <property type="evidence" value="ECO:0007669"/>
    <property type="project" value="UniProtKB-UniRule"/>
</dbReference>
<dbReference type="InterPro" id="IPR027417">
    <property type="entry name" value="P-loop_NTPase"/>
</dbReference>
<evidence type="ECO:0000256" key="3">
    <source>
        <dbReference type="HAMAP-Rule" id="MF_00376"/>
    </source>
</evidence>
<evidence type="ECO:0000256" key="4">
    <source>
        <dbReference type="NCBIfam" id="TIGR00152"/>
    </source>
</evidence>
<dbReference type="EMBL" id="DXDX01000057">
    <property type="protein sequence ID" value="HIY20850.1"/>
    <property type="molecule type" value="Genomic_DNA"/>
</dbReference>
<comment type="caution">
    <text evidence="5">The sequence shown here is derived from an EMBL/GenBank/DDBJ whole genome shotgun (WGS) entry which is preliminary data.</text>
</comment>
<keyword evidence="1 3" id="KW-0547">Nucleotide-binding</keyword>
<dbReference type="SUPFAM" id="SSF52540">
    <property type="entry name" value="P-loop containing nucleoside triphosphate hydrolases"/>
    <property type="match status" value="1"/>
</dbReference>
<comment type="subcellular location">
    <subcellularLocation>
        <location evidence="3">Cytoplasm</location>
    </subcellularLocation>
</comment>
<dbReference type="GO" id="GO:0005524">
    <property type="term" value="F:ATP binding"/>
    <property type="evidence" value="ECO:0007669"/>
    <property type="project" value="UniProtKB-UniRule"/>
</dbReference>
<evidence type="ECO:0000313" key="6">
    <source>
        <dbReference type="Proteomes" id="UP000823868"/>
    </source>
</evidence>
<name>A0A9D1Y7S4_9FIRM</name>
<evidence type="ECO:0000256" key="2">
    <source>
        <dbReference type="ARBA" id="ARBA00022840"/>
    </source>
</evidence>
<reference evidence="5" key="2">
    <citation type="submission" date="2021-04" db="EMBL/GenBank/DDBJ databases">
        <authorList>
            <person name="Gilroy R."/>
        </authorList>
    </citation>
    <scope>NUCLEOTIDE SEQUENCE</scope>
    <source>
        <strain evidence="5">ChiBcec16_6824</strain>
    </source>
</reference>
<comment type="catalytic activity">
    <reaction evidence="3">
        <text>3'-dephospho-CoA + ATP = ADP + CoA + H(+)</text>
        <dbReference type="Rhea" id="RHEA:18245"/>
        <dbReference type="ChEBI" id="CHEBI:15378"/>
        <dbReference type="ChEBI" id="CHEBI:30616"/>
        <dbReference type="ChEBI" id="CHEBI:57287"/>
        <dbReference type="ChEBI" id="CHEBI:57328"/>
        <dbReference type="ChEBI" id="CHEBI:456216"/>
        <dbReference type="EC" id="2.7.1.24"/>
    </reaction>
</comment>
<feature type="binding site" evidence="3">
    <location>
        <begin position="11"/>
        <end position="16"/>
    </location>
    <ligand>
        <name>ATP</name>
        <dbReference type="ChEBI" id="CHEBI:30616"/>
    </ligand>
</feature>
<keyword evidence="2 3" id="KW-0067">ATP-binding</keyword>
<keyword evidence="3" id="KW-0963">Cytoplasm</keyword>
<dbReference type="CDD" id="cd02022">
    <property type="entry name" value="DPCK"/>
    <property type="match status" value="1"/>
</dbReference>
<accession>A0A9D1Y7S4</accession>
<sequence length="200" mass="21771">MKRIGITGPTGAGKTTALQVLEQLGAHIIDADAVYHRLLAESGELRAALVRRFGPSILDAGGQVDRKALGSAVFGDPAALEDLNAITHRFVLADIRTQMEEARQQGRPAVAVDAIALVESGLGAECDAVVAVLAPLETRIRRIMAREGISEDYARRRALAQKGDDFFRAHCDHVLENGPEESREEFAQRALDWFRAFLAE</sequence>
<dbReference type="GO" id="GO:0005737">
    <property type="term" value="C:cytoplasm"/>
    <property type="evidence" value="ECO:0007669"/>
    <property type="project" value="UniProtKB-SubCell"/>
</dbReference>
<dbReference type="Proteomes" id="UP000823868">
    <property type="component" value="Unassembled WGS sequence"/>
</dbReference>
<evidence type="ECO:0000256" key="1">
    <source>
        <dbReference type="ARBA" id="ARBA00022741"/>
    </source>
</evidence>
<reference evidence="5" key="1">
    <citation type="journal article" date="2021" name="PeerJ">
        <title>Extensive microbial diversity within the chicken gut microbiome revealed by metagenomics and culture.</title>
        <authorList>
            <person name="Gilroy R."/>
            <person name="Ravi A."/>
            <person name="Getino M."/>
            <person name="Pursley I."/>
            <person name="Horton D.L."/>
            <person name="Alikhan N.F."/>
            <person name="Baker D."/>
            <person name="Gharbi K."/>
            <person name="Hall N."/>
            <person name="Watson M."/>
            <person name="Adriaenssens E.M."/>
            <person name="Foster-Nyarko E."/>
            <person name="Jarju S."/>
            <person name="Secka A."/>
            <person name="Antonio M."/>
            <person name="Oren A."/>
            <person name="Chaudhuri R.R."/>
            <person name="La Ragione R."/>
            <person name="Hildebrand F."/>
            <person name="Pallen M.J."/>
        </authorList>
    </citation>
    <scope>NUCLEOTIDE SEQUENCE</scope>
    <source>
        <strain evidence="5">ChiBcec16_6824</strain>
    </source>
</reference>
<dbReference type="AlphaFoldDB" id="A0A9D1Y7S4"/>
<dbReference type="PANTHER" id="PTHR10695:SF46">
    <property type="entry name" value="BIFUNCTIONAL COENZYME A SYNTHASE-RELATED"/>
    <property type="match status" value="1"/>
</dbReference>
<comment type="similarity">
    <text evidence="3">Belongs to the CoaE family.</text>
</comment>
<organism evidence="5 6">
    <name type="scientific">Candidatus Flavonifractor merdigallinarum</name>
    <dbReference type="NCBI Taxonomy" id="2838589"/>
    <lineage>
        <taxon>Bacteria</taxon>
        <taxon>Bacillati</taxon>
        <taxon>Bacillota</taxon>
        <taxon>Clostridia</taxon>
        <taxon>Eubacteriales</taxon>
        <taxon>Oscillospiraceae</taxon>
        <taxon>Flavonifractor</taxon>
    </lineage>
</organism>
<dbReference type="Pfam" id="PF01121">
    <property type="entry name" value="CoaE"/>
    <property type="match status" value="1"/>
</dbReference>
<evidence type="ECO:0000313" key="5">
    <source>
        <dbReference type="EMBL" id="HIY20850.1"/>
    </source>
</evidence>
<gene>
    <name evidence="3 5" type="primary">coaE</name>
    <name evidence="5" type="ORF">H9841_02980</name>
</gene>